<evidence type="ECO:0000313" key="3">
    <source>
        <dbReference type="WBParaSite" id="PTRK_0001056100.1"/>
    </source>
</evidence>
<feature type="compositionally biased region" description="Acidic residues" evidence="1">
    <location>
        <begin position="589"/>
        <end position="598"/>
    </location>
</feature>
<evidence type="ECO:0000313" key="2">
    <source>
        <dbReference type="Proteomes" id="UP000038045"/>
    </source>
</evidence>
<feature type="compositionally biased region" description="Basic and acidic residues" evidence="1">
    <location>
        <begin position="124"/>
        <end position="140"/>
    </location>
</feature>
<feature type="compositionally biased region" description="Polar residues" evidence="1">
    <location>
        <begin position="1"/>
        <end position="11"/>
    </location>
</feature>
<feature type="region of interest" description="Disordered" evidence="1">
    <location>
        <begin position="346"/>
        <end position="369"/>
    </location>
</feature>
<accession>A0A0N4ZPV4</accession>
<reference evidence="3" key="1">
    <citation type="submission" date="2017-02" db="UniProtKB">
        <authorList>
            <consortium name="WormBaseParasite"/>
        </authorList>
    </citation>
    <scope>IDENTIFICATION</scope>
</reference>
<dbReference type="AlphaFoldDB" id="A0A0N4ZPV4"/>
<sequence length="869" mass="97405">MVNATNSSTRRSSQRLVRKRKYDGDGVSISSSGEESSKNQDYEDPNVMEDIVIETPGRRTSNRIRKRKFDPDVIGGTSSGEEINRNSDFDNVNLPATDSTSNHDHKLENIDNNQQQLVGNNEGDNNKEEEINDDNNKEHPNNIIQEGDLHEEGIHLIGEDKYEIGEHEQHNDSLVVNETNDNVLHTDDGHYLEEHDVVRMYSPGGTTEYIQLADGEIPDGEAVYVDENGRIIGNVPPEELHEFDNAVQPPPPRSAMIATTGNGNGEPREVEFSFFDQKNVCCGMCGEVVPFDSLMNQHLPERHPEIMNSNGSVDFEEVPYSEWLKDKLHKQKASIDGNIRSSVGTSESYIGLPGPATQRNPPYAPPRTNGERVLRKVSQVRVNPTEMTIPQLENALRKKMVEKMGRKVPVTLVDKQHAQCGICQAIVSLNKKFEIVHLVRHFNAWHPSVHRCSGSWPGLKGNTPQNNQQAGVPKPLSCVDFAIVDSNINANDNLQCIWCGMFMDTQALAMHFYEVHPSEVEVPRCHLCLLELVVNARLSEKFGTDFQITLPDEHHFYCGKFGTKYSKEKDLEKGIVAKLKKIETGKEEEPPEHDDEEEKPDHEGIVSSNNKIAPVPENFSNSRMSLGRRSKPKRHFVQPALRQAAPKDSQFIEVVSLCHWKCKLCGDGIMAAVISAGAIRHFRSKHPEILDAVQVELCKARLEKVSDGCMEFINPTCIECRVCQMSYPLHKPYNMCRAIRHLKAKHPQYMPEYSTDNDPNKGPTEDGNTAIIDDSCFNNETIFNDSQQNTTATSEGLGGQDLKVGDLITDPTVLAELREKYVGVDFDKVQQVINSNGETFYILMTNDQELDESTIQHIAANQSGGVRDA</sequence>
<dbReference type="Proteomes" id="UP000038045">
    <property type="component" value="Unplaced"/>
</dbReference>
<feature type="region of interest" description="Disordered" evidence="1">
    <location>
        <begin position="1"/>
        <end position="140"/>
    </location>
</feature>
<proteinExistence type="predicted"/>
<dbReference type="STRING" id="131310.A0A0N4ZPV4"/>
<dbReference type="WBParaSite" id="PTRK_0001056100.1">
    <property type="protein sequence ID" value="PTRK_0001056100.1"/>
    <property type="gene ID" value="PTRK_0001056100"/>
</dbReference>
<keyword evidence="2" id="KW-1185">Reference proteome</keyword>
<name>A0A0N4ZPV4_PARTI</name>
<organism evidence="2 3">
    <name type="scientific">Parastrongyloides trichosuri</name>
    <name type="common">Possum-specific nematode worm</name>
    <dbReference type="NCBI Taxonomy" id="131310"/>
    <lineage>
        <taxon>Eukaryota</taxon>
        <taxon>Metazoa</taxon>
        <taxon>Ecdysozoa</taxon>
        <taxon>Nematoda</taxon>
        <taxon>Chromadorea</taxon>
        <taxon>Rhabditida</taxon>
        <taxon>Tylenchina</taxon>
        <taxon>Panagrolaimomorpha</taxon>
        <taxon>Strongyloidoidea</taxon>
        <taxon>Strongyloididae</taxon>
        <taxon>Parastrongyloides</taxon>
    </lineage>
</organism>
<evidence type="ECO:0000256" key="1">
    <source>
        <dbReference type="SAM" id="MobiDB-lite"/>
    </source>
</evidence>
<protein>
    <submittedName>
        <fullName evidence="3">C2H2-type domain-containing protein</fullName>
    </submittedName>
</protein>
<feature type="region of interest" description="Disordered" evidence="1">
    <location>
        <begin position="582"/>
        <end position="632"/>
    </location>
</feature>
<feature type="compositionally biased region" description="Basic residues" evidence="1">
    <location>
        <begin position="12"/>
        <end position="21"/>
    </location>
</feature>